<dbReference type="OrthoDB" id="800002at2"/>
<reference evidence="2" key="1">
    <citation type="submission" date="2016-10" db="EMBL/GenBank/DDBJ databases">
        <authorList>
            <person name="Varghese N."/>
            <person name="Submissions S."/>
        </authorList>
    </citation>
    <scope>NUCLEOTIDE SEQUENCE [LARGE SCALE GENOMIC DNA]</scope>
    <source>
        <strain evidence="2">DSM 17071</strain>
    </source>
</reference>
<evidence type="ECO:0000313" key="1">
    <source>
        <dbReference type="EMBL" id="SDI54488.1"/>
    </source>
</evidence>
<dbReference type="STRING" id="311334.SAMN05421846_10988"/>
<dbReference type="EMBL" id="FNDW01000009">
    <property type="protein sequence ID" value="SDI54488.1"/>
    <property type="molecule type" value="Genomic_DNA"/>
</dbReference>
<gene>
    <name evidence="1" type="ORF">SAMN05421846_10988</name>
</gene>
<dbReference type="AlphaFoldDB" id="A0A1G8LFP5"/>
<proteinExistence type="predicted"/>
<organism evidence="1 2">
    <name type="scientific">Chryseobacterium taeanense</name>
    <dbReference type="NCBI Taxonomy" id="311334"/>
    <lineage>
        <taxon>Bacteria</taxon>
        <taxon>Pseudomonadati</taxon>
        <taxon>Bacteroidota</taxon>
        <taxon>Flavobacteriia</taxon>
        <taxon>Flavobacteriales</taxon>
        <taxon>Weeksellaceae</taxon>
        <taxon>Chryseobacterium group</taxon>
        <taxon>Chryseobacterium</taxon>
    </lineage>
</organism>
<protein>
    <submittedName>
        <fullName evidence="1">Uncharacterized protein</fullName>
    </submittedName>
</protein>
<dbReference type="Proteomes" id="UP000198869">
    <property type="component" value="Unassembled WGS sequence"/>
</dbReference>
<name>A0A1G8LFP5_9FLAO</name>
<dbReference type="RefSeq" id="WP_089859543.1">
    <property type="nucleotide sequence ID" value="NZ_FNDW01000009.1"/>
</dbReference>
<keyword evidence="2" id="KW-1185">Reference proteome</keyword>
<accession>A0A1G8LFP5</accession>
<evidence type="ECO:0000313" key="2">
    <source>
        <dbReference type="Proteomes" id="UP000198869"/>
    </source>
</evidence>
<sequence length="219" mass="25264">MKIGVICEGHSDRAVIENILEGVADIDSSDVVALRPQDLLDETSKSFLKGDLEFSTWSLVKKECEEKELIEEFLLFEGNEFIVIHLDTAEADEYPVVRPPKQNHDYCIDMRGRVVSKIDEWIDDEAIVDKILHAVTIEEMDAWVLTIYYDKSTCSSAKPKEKLQFELKKEGIPSVVDYDNYKWLSDNFCKEKKIRKGNYLDKNCSLNLFVNEIKSKLCK</sequence>